<dbReference type="AlphaFoldDB" id="A0A1E3I140"/>
<protein>
    <submittedName>
        <fullName evidence="1">Uncharacterized protein</fullName>
    </submittedName>
</protein>
<keyword evidence="2" id="KW-1185">Reference proteome</keyword>
<dbReference type="GeneID" id="30196944"/>
<organism evidence="1 2">
    <name type="scientific">Cryptococcus wingfieldii CBS 7118</name>
    <dbReference type="NCBI Taxonomy" id="1295528"/>
    <lineage>
        <taxon>Eukaryota</taxon>
        <taxon>Fungi</taxon>
        <taxon>Dikarya</taxon>
        <taxon>Basidiomycota</taxon>
        <taxon>Agaricomycotina</taxon>
        <taxon>Tremellomycetes</taxon>
        <taxon>Tremellales</taxon>
        <taxon>Cryptococcaceae</taxon>
        <taxon>Cryptococcus</taxon>
    </lineage>
</organism>
<reference evidence="1 2" key="1">
    <citation type="submission" date="2016-06" db="EMBL/GenBank/DDBJ databases">
        <title>Evolution of pathogenesis and genome organization in the Tremellales.</title>
        <authorList>
            <person name="Cuomo C."/>
            <person name="Litvintseva A."/>
            <person name="Heitman J."/>
            <person name="Chen Y."/>
            <person name="Sun S."/>
            <person name="Springer D."/>
            <person name="Dromer F."/>
            <person name="Young S."/>
            <person name="Zeng Q."/>
            <person name="Chapman S."/>
            <person name="Gujja S."/>
            <person name="Saif S."/>
            <person name="Birren B."/>
        </authorList>
    </citation>
    <scope>NUCLEOTIDE SEQUENCE [LARGE SCALE GENOMIC DNA]</scope>
    <source>
        <strain evidence="1 2">CBS 7118</strain>
    </source>
</reference>
<dbReference type="EMBL" id="AWGH01000041">
    <property type="protein sequence ID" value="ODN82313.1"/>
    <property type="molecule type" value="Genomic_DNA"/>
</dbReference>
<sequence length="127" mass="14209">MSVGRNDHKYTKPHAHSLILAHVQVFLLLLSLLAIPATRIGLEPPQPLLPGSLSHLPPPTLILELPYSVFKVAHQRLQTALRRSSFLRNMPQTRRDGGENVDCVRREWGRIGGCNLEDSRGSSLGRY</sequence>
<name>A0A1E3I140_9TREE</name>
<accession>A0A1E3I140</accession>
<dbReference type="Proteomes" id="UP000094819">
    <property type="component" value="Unassembled WGS sequence"/>
</dbReference>
<gene>
    <name evidence="1" type="ORF">L198_07733</name>
</gene>
<dbReference type="RefSeq" id="XP_019028268.1">
    <property type="nucleotide sequence ID" value="XM_019179721.1"/>
</dbReference>
<proteinExistence type="predicted"/>
<evidence type="ECO:0000313" key="2">
    <source>
        <dbReference type="Proteomes" id="UP000094819"/>
    </source>
</evidence>
<comment type="caution">
    <text evidence="1">The sequence shown here is derived from an EMBL/GenBank/DDBJ whole genome shotgun (WGS) entry which is preliminary data.</text>
</comment>
<evidence type="ECO:0000313" key="1">
    <source>
        <dbReference type="EMBL" id="ODN82313.1"/>
    </source>
</evidence>